<organism evidence="1 2">
    <name type="scientific">Opisthorchis viverrini</name>
    <name type="common">Southeast Asian liver fluke</name>
    <dbReference type="NCBI Taxonomy" id="6198"/>
    <lineage>
        <taxon>Eukaryota</taxon>
        <taxon>Metazoa</taxon>
        <taxon>Spiralia</taxon>
        <taxon>Lophotrochozoa</taxon>
        <taxon>Platyhelminthes</taxon>
        <taxon>Trematoda</taxon>
        <taxon>Digenea</taxon>
        <taxon>Opisthorchiida</taxon>
        <taxon>Opisthorchiata</taxon>
        <taxon>Opisthorchiidae</taxon>
        <taxon>Opisthorchis</taxon>
    </lineage>
</organism>
<evidence type="ECO:0000313" key="1">
    <source>
        <dbReference type="EMBL" id="KER18504.1"/>
    </source>
</evidence>
<accession>A0A074ZTB7</accession>
<dbReference type="AlphaFoldDB" id="A0A074ZTB7"/>
<dbReference type="GeneID" id="20330179"/>
<sequence>CAPRGCQWFKSLRCCRMPMNSIRTSTKRWSAGPATMSNCLR</sequence>
<proteinExistence type="predicted"/>
<keyword evidence="2" id="KW-1185">Reference proteome</keyword>
<gene>
    <name evidence="1" type="ORF">T265_16014</name>
</gene>
<dbReference type="Proteomes" id="UP000054324">
    <property type="component" value="Unassembled WGS sequence"/>
</dbReference>
<dbReference type="EMBL" id="KL600546">
    <property type="protein sequence ID" value="KER18504.1"/>
    <property type="molecule type" value="Genomic_DNA"/>
</dbReference>
<dbReference type="KEGG" id="ovi:T265_16014"/>
<protein>
    <submittedName>
        <fullName evidence="1">Uncharacterized protein</fullName>
    </submittedName>
</protein>
<dbReference type="CTD" id="20330179"/>
<dbReference type="RefSeq" id="XP_009177749.1">
    <property type="nucleotide sequence ID" value="XM_009179485.1"/>
</dbReference>
<reference evidence="1 2" key="1">
    <citation type="submission" date="2013-11" db="EMBL/GenBank/DDBJ databases">
        <title>Opisthorchis viverrini - life in the bile duct.</title>
        <authorList>
            <person name="Young N.D."/>
            <person name="Nagarajan N."/>
            <person name="Lin S.J."/>
            <person name="Korhonen P.K."/>
            <person name="Jex A.R."/>
            <person name="Hall R.S."/>
            <person name="Safavi-Hemami H."/>
            <person name="Kaewkong W."/>
            <person name="Bertrand D."/>
            <person name="Gao S."/>
            <person name="Seet Q."/>
            <person name="Wongkham S."/>
            <person name="Teh B.T."/>
            <person name="Wongkham C."/>
            <person name="Intapan P.M."/>
            <person name="Maleewong W."/>
            <person name="Yang X."/>
            <person name="Hu M."/>
            <person name="Wang Z."/>
            <person name="Hofmann A."/>
            <person name="Sternberg P.W."/>
            <person name="Tan P."/>
            <person name="Wang J."/>
            <person name="Gasser R.B."/>
        </authorList>
    </citation>
    <scope>NUCLEOTIDE SEQUENCE [LARGE SCALE GENOMIC DNA]</scope>
</reference>
<evidence type="ECO:0000313" key="2">
    <source>
        <dbReference type="Proteomes" id="UP000054324"/>
    </source>
</evidence>
<feature type="non-terminal residue" evidence="1">
    <location>
        <position position="41"/>
    </location>
</feature>
<feature type="non-terminal residue" evidence="1">
    <location>
        <position position="1"/>
    </location>
</feature>
<name>A0A074ZTB7_OPIVI</name>